<accession>A0A507CNF0</accession>
<reference evidence="1 2" key="1">
    <citation type="journal article" date="2019" name="Sci. Rep.">
        <title>Comparative genomics of chytrid fungi reveal insights into the obligate biotrophic and pathogenic lifestyle of Synchytrium endobioticum.</title>
        <authorList>
            <person name="van de Vossenberg B.T.L.H."/>
            <person name="Warris S."/>
            <person name="Nguyen H.D.T."/>
            <person name="van Gent-Pelzer M.P.E."/>
            <person name="Joly D.L."/>
            <person name="van de Geest H.C."/>
            <person name="Bonants P.J.M."/>
            <person name="Smith D.S."/>
            <person name="Levesque C.A."/>
            <person name="van der Lee T.A.J."/>
        </authorList>
    </citation>
    <scope>NUCLEOTIDE SEQUENCE [LARGE SCALE GENOMIC DNA]</scope>
    <source>
        <strain evidence="1 2">LEV6574</strain>
    </source>
</reference>
<name>A0A507CNF0_9FUNG</name>
<sequence length="90" mass="9982">MQKSLSAGNHRITLPDRSNCKPKKRMILAINALTGSTRNNKPTLQELEMTALMEKSNKKLDILKHGLQKCNVQLAALTAGDSPVHQHQQP</sequence>
<dbReference type="VEuPathDB" id="FungiDB:SeMB42_g03195"/>
<comment type="caution">
    <text evidence="1">The sequence shown here is derived from an EMBL/GenBank/DDBJ whole genome shotgun (WGS) entry which is preliminary data.</text>
</comment>
<organism evidence="1 2">
    <name type="scientific">Synchytrium endobioticum</name>
    <dbReference type="NCBI Taxonomy" id="286115"/>
    <lineage>
        <taxon>Eukaryota</taxon>
        <taxon>Fungi</taxon>
        <taxon>Fungi incertae sedis</taxon>
        <taxon>Chytridiomycota</taxon>
        <taxon>Chytridiomycota incertae sedis</taxon>
        <taxon>Chytridiomycetes</taxon>
        <taxon>Synchytriales</taxon>
        <taxon>Synchytriaceae</taxon>
        <taxon>Synchytrium</taxon>
    </lineage>
</organism>
<proteinExistence type="predicted"/>
<evidence type="ECO:0000313" key="2">
    <source>
        <dbReference type="Proteomes" id="UP000320475"/>
    </source>
</evidence>
<protein>
    <submittedName>
        <fullName evidence="1">Uncharacterized protein</fullName>
    </submittedName>
</protein>
<dbReference type="OrthoDB" id="1716625at2759"/>
<dbReference type="Proteomes" id="UP000320475">
    <property type="component" value="Unassembled WGS sequence"/>
</dbReference>
<dbReference type="EMBL" id="QEAM01000374">
    <property type="protein sequence ID" value="TPX40646.1"/>
    <property type="molecule type" value="Genomic_DNA"/>
</dbReference>
<dbReference type="AlphaFoldDB" id="A0A507CNF0"/>
<gene>
    <name evidence="1" type="ORF">SeLEV6574_g06509</name>
</gene>
<evidence type="ECO:0000313" key="1">
    <source>
        <dbReference type="EMBL" id="TPX40646.1"/>
    </source>
</evidence>